<dbReference type="PANTHER" id="PTHR36435">
    <property type="entry name" value="SLR1288 PROTEIN"/>
    <property type="match status" value="1"/>
</dbReference>
<name>A0ABS7EDJ9_9GAMM</name>
<dbReference type="PANTHER" id="PTHR36435:SF1">
    <property type="entry name" value="CAAX AMINO TERMINAL PROTEASE FAMILY PROTEIN"/>
    <property type="match status" value="1"/>
</dbReference>
<keyword evidence="1" id="KW-0472">Membrane</keyword>
<dbReference type="EMBL" id="JAHZSS010000004">
    <property type="protein sequence ID" value="MBW8190419.1"/>
    <property type="molecule type" value="Genomic_DNA"/>
</dbReference>
<feature type="transmembrane region" description="Helical" evidence="1">
    <location>
        <begin position="66"/>
        <end position="89"/>
    </location>
</feature>
<evidence type="ECO:0000313" key="3">
    <source>
        <dbReference type="EMBL" id="MBW8190419.1"/>
    </source>
</evidence>
<organism evidence="3 4">
    <name type="scientific">Neiella holothuriorum</name>
    <dbReference type="NCBI Taxonomy" id="2870530"/>
    <lineage>
        <taxon>Bacteria</taxon>
        <taxon>Pseudomonadati</taxon>
        <taxon>Pseudomonadota</taxon>
        <taxon>Gammaproteobacteria</taxon>
        <taxon>Alteromonadales</taxon>
        <taxon>Echinimonadaceae</taxon>
        <taxon>Neiella</taxon>
    </lineage>
</organism>
<comment type="caution">
    <text evidence="3">The sequence shown here is derived from an EMBL/GenBank/DDBJ whole genome shotgun (WGS) entry which is preliminary data.</text>
</comment>
<keyword evidence="4" id="KW-1185">Reference proteome</keyword>
<evidence type="ECO:0000256" key="1">
    <source>
        <dbReference type="SAM" id="Phobius"/>
    </source>
</evidence>
<sequence length="253" mass="28040">MTELTFKEEPLPSGKGDLFRIALWLLVMILLPSMIIGFCMGIYYSLVAAANNELAEFDVAAWFEQAPVILAMMLGGSIFSLPLLLPATPGKGLRNALTFCRITTLERHKVITTLAIAFVFFATVNLIDYLIPLPKEPFMLQMQQGITSASDIALMVLTVCLIAPVVEELIYRGWLFGRLEATRKCGKYGALIISTLVFILIHSQYQTWVGYGAVAIMGLIFGLLRMRYNSTSYAIIAHIALNSMSTISMLLTR</sequence>
<dbReference type="GO" id="GO:0008237">
    <property type="term" value="F:metallopeptidase activity"/>
    <property type="evidence" value="ECO:0007669"/>
    <property type="project" value="UniProtKB-KW"/>
</dbReference>
<keyword evidence="1" id="KW-1133">Transmembrane helix</keyword>
<feature type="transmembrane region" description="Helical" evidence="1">
    <location>
        <begin position="21"/>
        <end position="46"/>
    </location>
</feature>
<reference evidence="3" key="1">
    <citation type="submission" date="2021-07" db="EMBL/GenBank/DDBJ databases">
        <title>Neiella marina sp. nov., isolated from the intestinal content of sea cucumber Apostichopus japonicus.</title>
        <authorList>
            <person name="Bai X."/>
        </authorList>
    </citation>
    <scope>NUCLEOTIDE SEQUENCE</scope>
    <source>
        <strain evidence="3">126</strain>
    </source>
</reference>
<feature type="transmembrane region" description="Helical" evidence="1">
    <location>
        <begin position="152"/>
        <end position="173"/>
    </location>
</feature>
<dbReference type="Proteomes" id="UP001166251">
    <property type="component" value="Unassembled WGS sequence"/>
</dbReference>
<protein>
    <submittedName>
        <fullName evidence="3">CPBP family intramembrane metalloprotease</fullName>
    </submittedName>
</protein>
<proteinExistence type="predicted"/>
<feature type="transmembrane region" description="Helical" evidence="1">
    <location>
        <begin position="208"/>
        <end position="226"/>
    </location>
</feature>
<accession>A0ABS7EDJ9</accession>
<keyword evidence="3" id="KW-0378">Hydrolase</keyword>
<keyword evidence="1" id="KW-0812">Transmembrane</keyword>
<dbReference type="InterPro" id="IPR003675">
    <property type="entry name" value="Rce1/LyrA-like_dom"/>
</dbReference>
<feature type="transmembrane region" description="Helical" evidence="1">
    <location>
        <begin position="185"/>
        <end position="202"/>
    </location>
</feature>
<gene>
    <name evidence="3" type="ORF">K0504_05165</name>
</gene>
<dbReference type="InterPro" id="IPR052710">
    <property type="entry name" value="CAAX_protease"/>
</dbReference>
<evidence type="ECO:0000259" key="2">
    <source>
        <dbReference type="Pfam" id="PF02517"/>
    </source>
</evidence>
<dbReference type="Pfam" id="PF02517">
    <property type="entry name" value="Rce1-like"/>
    <property type="match status" value="1"/>
</dbReference>
<keyword evidence="3" id="KW-0482">Metalloprotease</keyword>
<feature type="domain" description="CAAX prenyl protease 2/Lysostaphin resistance protein A-like" evidence="2">
    <location>
        <begin position="152"/>
        <end position="244"/>
    </location>
</feature>
<dbReference type="RefSeq" id="WP_220103108.1">
    <property type="nucleotide sequence ID" value="NZ_JAHZSS010000004.1"/>
</dbReference>
<feature type="transmembrane region" description="Helical" evidence="1">
    <location>
        <begin position="110"/>
        <end position="132"/>
    </location>
</feature>
<keyword evidence="3" id="KW-0645">Protease</keyword>
<evidence type="ECO:0000313" key="4">
    <source>
        <dbReference type="Proteomes" id="UP001166251"/>
    </source>
</evidence>